<keyword evidence="3" id="KW-0520">NAD</keyword>
<dbReference type="PANTHER" id="PTHR43580:SF2">
    <property type="entry name" value="CYTOKINE-LIKE NUCLEAR FACTOR N-PAC"/>
    <property type="match status" value="1"/>
</dbReference>
<organism evidence="7 8">
    <name type="scientific">Amycolatopsis arida</name>
    <dbReference type="NCBI Taxonomy" id="587909"/>
    <lineage>
        <taxon>Bacteria</taxon>
        <taxon>Bacillati</taxon>
        <taxon>Actinomycetota</taxon>
        <taxon>Actinomycetes</taxon>
        <taxon>Pseudonocardiales</taxon>
        <taxon>Pseudonocardiaceae</taxon>
        <taxon>Amycolatopsis</taxon>
    </lineage>
</organism>
<keyword evidence="2" id="KW-0560">Oxidoreductase</keyword>
<name>A0A1I6A7V5_9PSEU</name>
<accession>A0A1I6A7V5</accession>
<feature type="domain" description="3-hydroxyisobutyrate dehydrogenase-like NAD-binding" evidence="6">
    <location>
        <begin position="169"/>
        <end position="286"/>
    </location>
</feature>
<dbReference type="EMBL" id="FOWW01000011">
    <property type="protein sequence ID" value="SFQ64758.1"/>
    <property type="molecule type" value="Genomic_DNA"/>
</dbReference>
<dbReference type="InterPro" id="IPR006115">
    <property type="entry name" value="6PGDH_NADP-bd"/>
</dbReference>
<dbReference type="InterPro" id="IPR051265">
    <property type="entry name" value="HIBADH-related_NP60_sf"/>
</dbReference>
<dbReference type="Proteomes" id="UP000198727">
    <property type="component" value="Unassembled WGS sequence"/>
</dbReference>
<evidence type="ECO:0000256" key="1">
    <source>
        <dbReference type="ARBA" id="ARBA00009080"/>
    </source>
</evidence>
<dbReference type="InterPro" id="IPR015815">
    <property type="entry name" value="HIBADH-related"/>
</dbReference>
<dbReference type="GO" id="GO:0016491">
    <property type="term" value="F:oxidoreductase activity"/>
    <property type="evidence" value="ECO:0007669"/>
    <property type="project" value="UniProtKB-KW"/>
</dbReference>
<dbReference type="Gene3D" id="3.40.50.720">
    <property type="entry name" value="NAD(P)-binding Rossmann-like Domain"/>
    <property type="match status" value="1"/>
</dbReference>
<feature type="domain" description="6-phosphogluconate dehydrogenase NADP-binding" evidence="5">
    <location>
        <begin position="6"/>
        <end position="161"/>
    </location>
</feature>
<evidence type="ECO:0000256" key="3">
    <source>
        <dbReference type="ARBA" id="ARBA00023027"/>
    </source>
</evidence>
<proteinExistence type="inferred from homology"/>
<dbReference type="PANTHER" id="PTHR43580">
    <property type="entry name" value="OXIDOREDUCTASE GLYR1-RELATED"/>
    <property type="match status" value="1"/>
</dbReference>
<dbReference type="STRING" id="587909.SAMN05421810_111157"/>
<dbReference type="InterPro" id="IPR036291">
    <property type="entry name" value="NAD(P)-bd_dom_sf"/>
</dbReference>
<dbReference type="InterPro" id="IPR008927">
    <property type="entry name" value="6-PGluconate_DH-like_C_sf"/>
</dbReference>
<comment type="similarity">
    <text evidence="1">Belongs to the HIBADH-related family.</text>
</comment>
<dbReference type="InterPro" id="IPR013328">
    <property type="entry name" value="6PGD_dom2"/>
</dbReference>
<dbReference type="GO" id="GO:0051287">
    <property type="term" value="F:NAD binding"/>
    <property type="evidence" value="ECO:0007669"/>
    <property type="project" value="InterPro"/>
</dbReference>
<gene>
    <name evidence="7" type="ORF">SAMN05421810_111157</name>
</gene>
<evidence type="ECO:0000256" key="2">
    <source>
        <dbReference type="ARBA" id="ARBA00023002"/>
    </source>
</evidence>
<dbReference type="Pfam" id="PF03446">
    <property type="entry name" value="NAD_binding_2"/>
    <property type="match status" value="1"/>
</dbReference>
<protein>
    <submittedName>
        <fullName evidence="7">3-hydroxyisobutyrate dehydrogenase</fullName>
    </submittedName>
</protein>
<dbReference type="Pfam" id="PF14833">
    <property type="entry name" value="NAD_binding_11"/>
    <property type="match status" value="1"/>
</dbReference>
<evidence type="ECO:0000256" key="4">
    <source>
        <dbReference type="PIRSR" id="PIRSR000103-1"/>
    </source>
</evidence>
<dbReference type="SUPFAM" id="SSF48179">
    <property type="entry name" value="6-phosphogluconate dehydrogenase C-terminal domain-like"/>
    <property type="match status" value="1"/>
</dbReference>
<evidence type="ECO:0000313" key="8">
    <source>
        <dbReference type="Proteomes" id="UP000198727"/>
    </source>
</evidence>
<keyword evidence="8" id="KW-1185">Reference proteome</keyword>
<dbReference type="RefSeq" id="WP_166677844.1">
    <property type="nucleotide sequence ID" value="NZ_FOWW01000011.1"/>
</dbReference>
<dbReference type="SUPFAM" id="SSF51735">
    <property type="entry name" value="NAD(P)-binding Rossmann-fold domains"/>
    <property type="match status" value="1"/>
</dbReference>
<evidence type="ECO:0000259" key="5">
    <source>
        <dbReference type="Pfam" id="PF03446"/>
    </source>
</evidence>
<dbReference type="Gene3D" id="1.10.1040.10">
    <property type="entry name" value="N-(1-d-carboxylethyl)-l-norvaline Dehydrogenase, domain 2"/>
    <property type="match status" value="1"/>
</dbReference>
<dbReference type="PIRSF" id="PIRSF000103">
    <property type="entry name" value="HIBADH"/>
    <property type="match status" value="1"/>
</dbReference>
<sequence length="287" mass="29338">MTYSSITCLGLGEMGAGLAGRLIDTGHRIVVHDPAAPRAEPLVADGAVRADTPADAVGAADAVVISLDDEDAVRSALFGPDGAAAALRSGSLVVDTSPVSPAGSRRLGAELAELGLRRVEICPLGRPDQARTGELRMLVAGQDEHVAASRVLLRHWGDIVIPAGGLGGALTLKLVFNALLGAQLASLAEAVGFGERAGLNREQLLGAIASSNFASAAMTYRIGLLRENRFTQPAASSAMLHEDLRQAVEVAAEHGMLIPAVAAAAEHFGTIVDAGDGDLDAAVALRP</sequence>
<evidence type="ECO:0000313" key="7">
    <source>
        <dbReference type="EMBL" id="SFQ64758.1"/>
    </source>
</evidence>
<evidence type="ECO:0000259" key="6">
    <source>
        <dbReference type="Pfam" id="PF14833"/>
    </source>
</evidence>
<dbReference type="InterPro" id="IPR029154">
    <property type="entry name" value="HIBADH-like_NADP-bd"/>
</dbReference>
<reference evidence="8" key="1">
    <citation type="submission" date="2016-10" db="EMBL/GenBank/DDBJ databases">
        <authorList>
            <person name="Varghese N."/>
            <person name="Submissions S."/>
        </authorList>
    </citation>
    <scope>NUCLEOTIDE SEQUENCE [LARGE SCALE GENOMIC DNA]</scope>
    <source>
        <strain evidence="8">CGMCC 4.5579</strain>
    </source>
</reference>
<feature type="active site" evidence="4">
    <location>
        <position position="173"/>
    </location>
</feature>
<dbReference type="AlphaFoldDB" id="A0A1I6A7V5"/>
<dbReference type="GO" id="GO:0050661">
    <property type="term" value="F:NADP binding"/>
    <property type="evidence" value="ECO:0007669"/>
    <property type="project" value="InterPro"/>
</dbReference>